<dbReference type="KEGG" id="lck:HN018_05725"/>
<keyword evidence="2" id="KW-1185">Reference proteome</keyword>
<evidence type="ECO:0000313" key="1">
    <source>
        <dbReference type="EMBL" id="QKE89612.1"/>
    </source>
</evidence>
<reference evidence="1 2" key="1">
    <citation type="journal article" date="2014" name="World J. Microbiol. Biotechnol.">
        <title>Biodiversity and physiological characteristics of Antarctic and Arctic lichens-associated bacteria.</title>
        <authorList>
            <person name="Lee Y.M."/>
            <person name="Kim E.H."/>
            <person name="Lee H.K."/>
            <person name="Hong S.G."/>
        </authorList>
    </citation>
    <scope>NUCLEOTIDE SEQUENCE [LARGE SCALE GENOMIC DNA]</scope>
    <source>
        <strain evidence="1 2">PAMC 26569</strain>
    </source>
</reference>
<dbReference type="AlphaFoldDB" id="A0A6M8HMP1"/>
<organism evidence="1 2">
    <name type="scientific">Lichenicola cladoniae</name>
    <dbReference type="NCBI Taxonomy" id="1484109"/>
    <lineage>
        <taxon>Bacteria</taxon>
        <taxon>Pseudomonadati</taxon>
        <taxon>Pseudomonadota</taxon>
        <taxon>Alphaproteobacteria</taxon>
        <taxon>Acetobacterales</taxon>
        <taxon>Acetobacteraceae</taxon>
        <taxon>Lichenicola</taxon>
    </lineage>
</organism>
<dbReference type="RefSeq" id="WP_171834601.1">
    <property type="nucleotide sequence ID" value="NZ_CP053708.1"/>
</dbReference>
<evidence type="ECO:0000313" key="2">
    <source>
        <dbReference type="Proteomes" id="UP000500767"/>
    </source>
</evidence>
<dbReference type="Proteomes" id="UP000500767">
    <property type="component" value="Chromosome"/>
</dbReference>
<accession>A0A6M8HMP1</accession>
<name>A0A6M8HMP1_9PROT</name>
<gene>
    <name evidence="1" type="ORF">HN018_05725</name>
</gene>
<sequence>MSQSAGTVADPATSPALPPGGDYLIADPLFLKNGSLHITLCGHDLPLLMSGEPVREFLPGWRAAALFTGFAPLFLLELVHDSGARATWFHDHRLQRIGDAVAALPRELADLLKSRAVPLLRLLTGPLLGSCTPFVDPRVRAFLGVNEATRLAIGMLCVDELVRPPILHLVGELVSNALVYRGEDDRLRLLDHDWVSEALFQDWQDRIAGFARAGRMSWPSPVDGVELYAQGGLVFDDFHFAFRFVDHRHKLVFFVMVGEHLSAIAGIWFPSMGLMVTRDGTQHGLARALIRSMPTWFVTHSLLWADELFAYLNKGATRFASVMRGPPGVHIGHQLWNELSGIDRYVQDAPDALLEWIVLNSGEGIEVYGPIDRLFPELAGKVNRRLHNAADLARYAYEHGILVLRVTREHVSRRLRQRIQQHVAQLPAARRVTDMLPAGRDAPVILFGLRVENRTIVDLGEFLEHFVAFVADRYPGALIVFDGHNAAGEEADGKVIGSHGEGFAGRSPVSVEHELVSGLRTAFSESPVTILDTIGAPISASIAWATASDCFVSIWGASLAKYRWVCNAPGYVLTSRANLLQRGDLHIYDDPAYMQDPSPLVFPDPDLITDEPDAVQLVPVAPGDWALFNFRVDQARLLPEIGMFIDRAMEVRADRA</sequence>
<proteinExistence type="predicted"/>
<dbReference type="EMBL" id="CP053708">
    <property type="protein sequence ID" value="QKE89612.1"/>
    <property type="molecule type" value="Genomic_DNA"/>
</dbReference>
<protein>
    <submittedName>
        <fullName evidence="1">Uncharacterized protein</fullName>
    </submittedName>
</protein>